<dbReference type="Gene3D" id="2.30.42.10">
    <property type="match status" value="1"/>
</dbReference>
<proteinExistence type="predicted"/>
<accession>A0A6G0XT72</accession>
<dbReference type="AlphaFoldDB" id="A0A6G0XT72"/>
<dbReference type="InterPro" id="IPR036034">
    <property type="entry name" value="PDZ_sf"/>
</dbReference>
<comment type="caution">
    <text evidence="2">The sequence shown here is derived from an EMBL/GenBank/DDBJ whole genome shotgun (WGS) entry which is preliminary data.</text>
</comment>
<keyword evidence="3" id="KW-1185">Reference proteome</keyword>
<dbReference type="Proteomes" id="UP000481153">
    <property type="component" value="Unassembled WGS sequence"/>
</dbReference>
<gene>
    <name evidence="2" type="ORF">Ae201684_001481</name>
</gene>
<dbReference type="PROSITE" id="PS50106">
    <property type="entry name" value="PDZ"/>
    <property type="match status" value="1"/>
</dbReference>
<organism evidence="2 3">
    <name type="scientific">Aphanomyces euteiches</name>
    <dbReference type="NCBI Taxonomy" id="100861"/>
    <lineage>
        <taxon>Eukaryota</taxon>
        <taxon>Sar</taxon>
        <taxon>Stramenopiles</taxon>
        <taxon>Oomycota</taxon>
        <taxon>Saprolegniomycetes</taxon>
        <taxon>Saprolegniales</taxon>
        <taxon>Verrucalvaceae</taxon>
        <taxon>Aphanomyces</taxon>
    </lineage>
</organism>
<evidence type="ECO:0000313" key="3">
    <source>
        <dbReference type="Proteomes" id="UP000481153"/>
    </source>
</evidence>
<dbReference type="InterPro" id="IPR001478">
    <property type="entry name" value="PDZ"/>
</dbReference>
<dbReference type="SUPFAM" id="SSF50156">
    <property type="entry name" value="PDZ domain-like"/>
    <property type="match status" value="1"/>
</dbReference>
<sequence length="332" mass="35778">MDCREVMQVLRDVSKPVTLTFFKDVKDQQLEESMRGEMTAESSERRVRHLVETDALYELLTDLEKDHQATTTVGDSLLSTNLSCISACSTLACCVCANCSTQRAPSSNAMTKTATSASNESVMETSTLSSRSMGCQTDVECQDAATSMTPRAISSSSMAAATLVQRNEHQAAAPSMKNANPPSTTIDVSPVVALVDPGSTSQMSGQPTSSAQPPQGGYSNFFNYILASLTSPNRLRAASEASPAIKSPRSHVYTVSWSSGKLGLVLRNHRDRVLIAEVDSSAAQVISSEFQVDDKLIAMDTIRVRDVGFHAAIQLLQSMAKPVSLTFRRHKS</sequence>
<protein>
    <recommendedName>
        <fullName evidence="1">PDZ domain-containing protein</fullName>
    </recommendedName>
</protein>
<evidence type="ECO:0000259" key="1">
    <source>
        <dbReference type="PROSITE" id="PS50106"/>
    </source>
</evidence>
<evidence type="ECO:0000313" key="2">
    <source>
        <dbReference type="EMBL" id="KAF0743835.1"/>
    </source>
</evidence>
<reference evidence="2 3" key="1">
    <citation type="submission" date="2019-07" db="EMBL/GenBank/DDBJ databases">
        <title>Genomics analysis of Aphanomyces spp. identifies a new class of oomycete effector associated with host adaptation.</title>
        <authorList>
            <person name="Gaulin E."/>
        </authorList>
    </citation>
    <scope>NUCLEOTIDE SEQUENCE [LARGE SCALE GENOMIC DNA]</scope>
    <source>
        <strain evidence="2 3">ATCC 201684</strain>
    </source>
</reference>
<dbReference type="VEuPathDB" id="FungiDB:AeMF1_002720"/>
<name>A0A6G0XT72_9STRA</name>
<feature type="domain" description="PDZ" evidence="1">
    <location>
        <begin position="251"/>
        <end position="331"/>
    </location>
</feature>
<dbReference type="EMBL" id="VJMJ01000012">
    <property type="protein sequence ID" value="KAF0743835.1"/>
    <property type="molecule type" value="Genomic_DNA"/>
</dbReference>